<accession>A0ABY5N0T5</accession>
<dbReference type="RefSeq" id="WP_198549466.1">
    <property type="nucleotide sequence ID" value="NZ_CP102332.1"/>
</dbReference>
<organism evidence="3 4">
    <name type="scientific">Streptomyces changanensis</name>
    <dbReference type="NCBI Taxonomy" id="2964669"/>
    <lineage>
        <taxon>Bacteria</taxon>
        <taxon>Bacillati</taxon>
        <taxon>Actinomycetota</taxon>
        <taxon>Actinomycetes</taxon>
        <taxon>Kitasatosporales</taxon>
        <taxon>Streptomycetaceae</taxon>
        <taxon>Streptomyces</taxon>
    </lineage>
</organism>
<reference evidence="3" key="1">
    <citation type="submission" date="2022-08" db="EMBL/GenBank/DDBJ databases">
        <title>Streptomyces changanensis sp. nov., an actinomycete isolated from soil.</title>
        <authorList>
            <person name="Wu H."/>
            <person name="Han L."/>
        </authorList>
    </citation>
    <scope>NUCLEOTIDE SEQUENCE</scope>
    <source>
        <strain evidence="3">HL-66</strain>
    </source>
</reference>
<dbReference type="Gene3D" id="3.60.130.10">
    <property type="entry name" value="Clavaminate synthase-like"/>
    <property type="match status" value="1"/>
</dbReference>
<dbReference type="Proteomes" id="UP001060150">
    <property type="component" value="Chromosome"/>
</dbReference>
<keyword evidence="1" id="KW-0560">Oxidoreductase</keyword>
<gene>
    <name evidence="3" type="ORF">NRO40_02310</name>
</gene>
<evidence type="ECO:0000256" key="2">
    <source>
        <dbReference type="SAM" id="MobiDB-lite"/>
    </source>
</evidence>
<protein>
    <submittedName>
        <fullName evidence="3">Uncharacterized protein</fullName>
    </submittedName>
</protein>
<feature type="region of interest" description="Disordered" evidence="2">
    <location>
        <begin position="38"/>
        <end position="57"/>
    </location>
</feature>
<sequence length="57" mass="5961">MALFDHRVTQHHAPDDCGDLPRLLHRVTVGDTPIGVGGGRSHVLEGDDAAHCPPAAA</sequence>
<evidence type="ECO:0000313" key="3">
    <source>
        <dbReference type="EMBL" id="UUS29781.1"/>
    </source>
</evidence>
<evidence type="ECO:0000313" key="4">
    <source>
        <dbReference type="Proteomes" id="UP001060150"/>
    </source>
</evidence>
<evidence type="ECO:0000256" key="1">
    <source>
        <dbReference type="ARBA" id="ARBA00023002"/>
    </source>
</evidence>
<dbReference type="InterPro" id="IPR042098">
    <property type="entry name" value="TauD-like_sf"/>
</dbReference>
<name>A0ABY5N0T5_9ACTN</name>
<keyword evidence="4" id="KW-1185">Reference proteome</keyword>
<proteinExistence type="predicted"/>
<dbReference type="EMBL" id="CP102332">
    <property type="protein sequence ID" value="UUS29781.1"/>
    <property type="molecule type" value="Genomic_DNA"/>
</dbReference>